<evidence type="ECO:0000256" key="2">
    <source>
        <dbReference type="ARBA" id="ARBA00022980"/>
    </source>
</evidence>
<protein>
    <recommendedName>
        <fullName evidence="7">60S ribosomal protein L38</fullName>
    </recommendedName>
</protein>
<evidence type="ECO:0000256" key="1">
    <source>
        <dbReference type="ARBA" id="ARBA00007803"/>
    </source>
</evidence>
<proteinExistence type="inferred from homology"/>
<dbReference type="GO" id="GO:0022625">
    <property type="term" value="C:cytosolic large ribosomal subunit"/>
    <property type="evidence" value="ECO:0007669"/>
    <property type="project" value="TreeGrafter"/>
</dbReference>
<organism evidence="5 6">
    <name type="scientific">Rhodosorus marinus</name>
    <dbReference type="NCBI Taxonomy" id="101924"/>
    <lineage>
        <taxon>Eukaryota</taxon>
        <taxon>Rhodophyta</taxon>
        <taxon>Stylonematophyceae</taxon>
        <taxon>Stylonematales</taxon>
        <taxon>Stylonemataceae</taxon>
        <taxon>Rhodosorus</taxon>
    </lineage>
</organism>
<dbReference type="AlphaFoldDB" id="A0AAV8V141"/>
<dbReference type="EMBL" id="JAMWBK010000002">
    <property type="protein sequence ID" value="KAJ8907591.1"/>
    <property type="molecule type" value="Genomic_DNA"/>
</dbReference>
<dbReference type="GO" id="GO:0003735">
    <property type="term" value="F:structural constituent of ribosome"/>
    <property type="evidence" value="ECO:0007669"/>
    <property type="project" value="InterPro"/>
</dbReference>
<dbReference type="InterPro" id="IPR038464">
    <property type="entry name" value="Ribosomal_eL38_sf"/>
</dbReference>
<evidence type="ECO:0000313" key="6">
    <source>
        <dbReference type="Proteomes" id="UP001157974"/>
    </source>
</evidence>
<dbReference type="GO" id="GO:0022618">
    <property type="term" value="P:protein-RNA complex assembly"/>
    <property type="evidence" value="ECO:0007669"/>
    <property type="project" value="TreeGrafter"/>
</dbReference>
<sequence length="72" mass="8443">MPREIKNLKEFVLRVKSDEAKSVRIKKNKKNGSTKFKVRCKKYLYTFRVDEEVLAKKVEGSIPPGKQVERFA</sequence>
<comment type="caution">
    <text evidence="5">The sequence shown here is derived from an EMBL/GenBank/DDBJ whole genome shotgun (WGS) entry which is preliminary data.</text>
</comment>
<dbReference type="Pfam" id="PF01781">
    <property type="entry name" value="Ribosomal_L38e"/>
    <property type="match status" value="1"/>
</dbReference>
<comment type="similarity">
    <text evidence="1 4">Belongs to the eukaryotic ribosomal protein eL38 family.</text>
</comment>
<evidence type="ECO:0000256" key="3">
    <source>
        <dbReference type="ARBA" id="ARBA00023274"/>
    </source>
</evidence>
<reference evidence="5 6" key="1">
    <citation type="journal article" date="2023" name="Nat. Commun.">
        <title>Origin of minicircular mitochondrial genomes in red algae.</title>
        <authorList>
            <person name="Lee Y."/>
            <person name="Cho C.H."/>
            <person name="Lee Y.M."/>
            <person name="Park S.I."/>
            <person name="Yang J.H."/>
            <person name="West J.A."/>
            <person name="Bhattacharya D."/>
            <person name="Yoon H.S."/>
        </authorList>
    </citation>
    <scope>NUCLEOTIDE SEQUENCE [LARGE SCALE GENOMIC DNA]</scope>
    <source>
        <strain evidence="5 6">CCMP1338</strain>
        <tissue evidence="5">Whole cell</tissue>
    </source>
</reference>
<dbReference type="GO" id="GO:0006412">
    <property type="term" value="P:translation"/>
    <property type="evidence" value="ECO:0007669"/>
    <property type="project" value="InterPro"/>
</dbReference>
<dbReference type="Proteomes" id="UP001157974">
    <property type="component" value="Unassembled WGS sequence"/>
</dbReference>
<keyword evidence="2 4" id="KW-0689">Ribosomal protein</keyword>
<dbReference type="InterPro" id="IPR002675">
    <property type="entry name" value="Ribosomal_eL38"/>
</dbReference>
<keyword evidence="3 4" id="KW-0687">Ribonucleoprotein</keyword>
<evidence type="ECO:0000313" key="5">
    <source>
        <dbReference type="EMBL" id="KAJ8907591.1"/>
    </source>
</evidence>
<gene>
    <name evidence="5" type="ORF">NDN08_007701</name>
</gene>
<evidence type="ECO:0008006" key="7">
    <source>
        <dbReference type="Google" id="ProtNLM"/>
    </source>
</evidence>
<dbReference type="PANTHER" id="PTHR10965">
    <property type="entry name" value="60S RIBOSOMAL PROTEIN L38"/>
    <property type="match status" value="1"/>
</dbReference>
<dbReference type="Gene3D" id="3.30.720.90">
    <property type="match status" value="1"/>
</dbReference>
<name>A0AAV8V141_9RHOD</name>
<dbReference type="PANTHER" id="PTHR10965:SF0">
    <property type="entry name" value="LARGE RIBOSOMAL SUBUNIT PROTEIN EL38"/>
    <property type="match status" value="1"/>
</dbReference>
<accession>A0AAV8V141</accession>
<evidence type="ECO:0000256" key="4">
    <source>
        <dbReference type="RuleBase" id="RU003445"/>
    </source>
</evidence>
<keyword evidence="6" id="KW-1185">Reference proteome</keyword>